<evidence type="ECO:0000256" key="4">
    <source>
        <dbReference type="RuleBase" id="RU362029"/>
    </source>
</evidence>
<protein>
    <recommendedName>
        <fullName evidence="4">Arsenate reductase</fullName>
        <ecNumber evidence="4">1.20.4.1</ecNumber>
    </recommendedName>
</protein>
<dbReference type="CDD" id="cd03034">
    <property type="entry name" value="ArsC_ArsC"/>
    <property type="match status" value="1"/>
</dbReference>
<accession>A0ABU0W689</accession>
<dbReference type="PROSITE" id="PS51353">
    <property type="entry name" value="ARSC"/>
    <property type="match status" value="1"/>
</dbReference>
<reference evidence="5 6" key="1">
    <citation type="submission" date="2023-08" db="EMBL/GenBank/DDBJ databases">
        <title>Whole-genome sequencing of halo(alkali)philic microorganisms from hypersaline lakes.</title>
        <authorList>
            <person name="Sorokin D.Y."/>
            <person name="Abbas B."/>
            <person name="Merkel A.Y."/>
        </authorList>
    </citation>
    <scope>NUCLEOTIDE SEQUENCE [LARGE SCALE GENOMIC DNA]</scope>
    <source>
        <strain evidence="5 6">AB-CW4</strain>
    </source>
</reference>
<evidence type="ECO:0000256" key="1">
    <source>
        <dbReference type="ARBA" id="ARBA00007198"/>
    </source>
</evidence>
<keyword evidence="6" id="KW-1185">Reference proteome</keyword>
<evidence type="ECO:0000256" key="3">
    <source>
        <dbReference type="PROSITE-ProRule" id="PRU01282"/>
    </source>
</evidence>
<gene>
    <name evidence="5" type="primary">arsC</name>
    <name evidence="5" type="ORF">RBH19_06135</name>
</gene>
<dbReference type="NCBIfam" id="TIGR00014">
    <property type="entry name" value="arsC"/>
    <property type="match status" value="1"/>
</dbReference>
<dbReference type="Pfam" id="PF03960">
    <property type="entry name" value="ArsC"/>
    <property type="match status" value="1"/>
</dbReference>
<comment type="catalytic activity">
    <reaction evidence="4">
        <text>[glutaredoxin]-dithiol + arsenate + glutathione + H(+) = glutathionyl-S-S-[glutaredoxin] + arsenite + H2O</text>
        <dbReference type="Rhea" id="RHEA:22016"/>
        <dbReference type="Rhea" id="RHEA-COMP:10729"/>
        <dbReference type="Rhea" id="RHEA-COMP:17668"/>
        <dbReference type="ChEBI" id="CHEBI:15377"/>
        <dbReference type="ChEBI" id="CHEBI:15378"/>
        <dbReference type="ChEBI" id="CHEBI:29242"/>
        <dbReference type="ChEBI" id="CHEBI:29950"/>
        <dbReference type="ChEBI" id="CHEBI:48597"/>
        <dbReference type="ChEBI" id="CHEBI:57925"/>
        <dbReference type="ChEBI" id="CHEBI:146199"/>
        <dbReference type="EC" id="1.20.4.1"/>
    </reaction>
</comment>
<dbReference type="Gene3D" id="3.40.30.10">
    <property type="entry name" value="Glutaredoxin"/>
    <property type="match status" value="1"/>
</dbReference>
<keyword evidence="2 4" id="KW-0560">Oxidoreductase</keyword>
<name>A0ABU0W689_9GAMM</name>
<evidence type="ECO:0000313" key="6">
    <source>
        <dbReference type="Proteomes" id="UP001239019"/>
    </source>
</evidence>
<dbReference type="RefSeq" id="WP_306727944.1">
    <property type="nucleotide sequence ID" value="NZ_JAVDDT010000003.1"/>
</dbReference>
<dbReference type="GO" id="GO:0008794">
    <property type="term" value="F:arsenate reductase (glutaredoxin) activity"/>
    <property type="evidence" value="ECO:0007669"/>
    <property type="project" value="UniProtKB-EC"/>
</dbReference>
<dbReference type="PANTHER" id="PTHR30041">
    <property type="entry name" value="ARSENATE REDUCTASE"/>
    <property type="match status" value="1"/>
</dbReference>
<comment type="similarity">
    <text evidence="1 3 4">Belongs to the ArsC family.</text>
</comment>
<evidence type="ECO:0000256" key="2">
    <source>
        <dbReference type="ARBA" id="ARBA00023002"/>
    </source>
</evidence>
<dbReference type="InterPro" id="IPR036249">
    <property type="entry name" value="Thioredoxin-like_sf"/>
</dbReference>
<organism evidence="5 6">
    <name type="scientific">Natronospira bacteriovora</name>
    <dbReference type="NCBI Taxonomy" id="3069753"/>
    <lineage>
        <taxon>Bacteria</taxon>
        <taxon>Pseudomonadati</taxon>
        <taxon>Pseudomonadota</taxon>
        <taxon>Gammaproteobacteria</taxon>
        <taxon>Natronospirales</taxon>
        <taxon>Natronospiraceae</taxon>
        <taxon>Natronospira</taxon>
    </lineage>
</organism>
<dbReference type="InterPro" id="IPR006660">
    <property type="entry name" value="Arsenate_reductase-like"/>
</dbReference>
<comment type="caution">
    <text evidence="5">The sequence shown here is derived from an EMBL/GenBank/DDBJ whole genome shotgun (WGS) entry which is preliminary data.</text>
</comment>
<proteinExistence type="inferred from homology"/>
<sequence length="114" mass="12869">MPVTIYHNPRCSKSRQTLELIRDAGFQPQIIEYMNSPPSVDTLRDLLTKLGLGAADLVRRNEAAFREMGLSSASEETLLEAMSREPKLIQRPIVVRGRQARLGRPPEDVLEILE</sequence>
<evidence type="ECO:0000313" key="5">
    <source>
        <dbReference type="EMBL" id="MDQ2069443.1"/>
    </source>
</evidence>
<dbReference type="Proteomes" id="UP001239019">
    <property type="component" value="Unassembled WGS sequence"/>
</dbReference>
<dbReference type="InterPro" id="IPR006659">
    <property type="entry name" value="Arsenate_reductase"/>
</dbReference>
<dbReference type="EMBL" id="JAVDDT010000003">
    <property type="protein sequence ID" value="MDQ2069443.1"/>
    <property type="molecule type" value="Genomic_DNA"/>
</dbReference>
<dbReference type="PANTHER" id="PTHR30041:SF4">
    <property type="entry name" value="ARSENATE REDUCTASE"/>
    <property type="match status" value="1"/>
</dbReference>
<dbReference type="EC" id="1.20.4.1" evidence="4"/>
<dbReference type="SUPFAM" id="SSF52833">
    <property type="entry name" value="Thioredoxin-like"/>
    <property type="match status" value="1"/>
</dbReference>